<evidence type="ECO:0000256" key="1">
    <source>
        <dbReference type="SAM" id="Phobius"/>
    </source>
</evidence>
<comment type="caution">
    <text evidence="2">The sequence shown here is derived from an EMBL/GenBank/DDBJ whole genome shotgun (WGS) entry which is preliminary data.</text>
</comment>
<dbReference type="InterPro" id="IPR046161">
    <property type="entry name" value="DUF6163"/>
</dbReference>
<evidence type="ECO:0000313" key="3">
    <source>
        <dbReference type="Proteomes" id="UP000295391"/>
    </source>
</evidence>
<dbReference type="Pfam" id="PF19660">
    <property type="entry name" value="DUF6163"/>
    <property type="match status" value="1"/>
</dbReference>
<feature type="transmembrane region" description="Helical" evidence="1">
    <location>
        <begin position="12"/>
        <end position="31"/>
    </location>
</feature>
<sequence length="130" mass="14176">MAFSDKPYSFVARILALLAMAHGLIAIFYNFGATRDVNVPAEALGNIAFAIIILCALLRLLAAVGLWSLTAWGGVLLIIANITELIGAFWSPKILSFSPVEIGFRILVLLAISALLIWANWAHKKRGHYL</sequence>
<evidence type="ECO:0000313" key="2">
    <source>
        <dbReference type="EMBL" id="TDQ66135.1"/>
    </source>
</evidence>
<keyword evidence="3" id="KW-1185">Reference proteome</keyword>
<organism evidence="2 3">
    <name type="scientific">Maritalea mobilis</name>
    <dbReference type="NCBI Taxonomy" id="483324"/>
    <lineage>
        <taxon>Bacteria</taxon>
        <taxon>Pseudomonadati</taxon>
        <taxon>Pseudomonadota</taxon>
        <taxon>Alphaproteobacteria</taxon>
        <taxon>Hyphomicrobiales</taxon>
        <taxon>Devosiaceae</taxon>
        <taxon>Maritalea</taxon>
    </lineage>
</organism>
<reference evidence="2 3" key="1">
    <citation type="submission" date="2019-03" db="EMBL/GenBank/DDBJ databases">
        <title>Genomic Encyclopedia of Type Strains, Phase III (KMG-III): the genomes of soil and plant-associated and newly described type strains.</title>
        <authorList>
            <person name="Whitman W."/>
        </authorList>
    </citation>
    <scope>NUCLEOTIDE SEQUENCE [LARGE SCALE GENOMIC DNA]</scope>
    <source>
        <strain evidence="2 3">CGMCC 1.7002</strain>
    </source>
</reference>
<keyword evidence="1" id="KW-0812">Transmembrane</keyword>
<gene>
    <name evidence="2" type="ORF">ATL17_0120</name>
</gene>
<keyword evidence="1" id="KW-1133">Transmembrane helix</keyword>
<accession>A0A4R6VZR0</accession>
<feature type="transmembrane region" description="Helical" evidence="1">
    <location>
        <begin position="102"/>
        <end position="121"/>
    </location>
</feature>
<feature type="transmembrane region" description="Helical" evidence="1">
    <location>
        <begin position="69"/>
        <end position="90"/>
    </location>
</feature>
<feature type="transmembrane region" description="Helical" evidence="1">
    <location>
        <begin position="43"/>
        <end position="62"/>
    </location>
</feature>
<dbReference type="EMBL" id="SNYR01000001">
    <property type="protein sequence ID" value="TDQ66135.1"/>
    <property type="molecule type" value="Genomic_DNA"/>
</dbReference>
<name>A0A4R6VZR0_9HYPH</name>
<dbReference type="OrthoDB" id="9946030at2"/>
<keyword evidence="1" id="KW-0472">Membrane</keyword>
<dbReference type="Proteomes" id="UP000295391">
    <property type="component" value="Unassembled WGS sequence"/>
</dbReference>
<protein>
    <submittedName>
        <fullName evidence="2">Uncharacterized protein</fullName>
    </submittedName>
</protein>
<dbReference type="AlphaFoldDB" id="A0A4R6VZR0"/>
<proteinExistence type="predicted"/>